<evidence type="ECO:0000256" key="1">
    <source>
        <dbReference type="SAM" id="MobiDB-lite"/>
    </source>
</evidence>
<comment type="caution">
    <text evidence="2">The sequence shown here is derived from an EMBL/GenBank/DDBJ whole genome shotgun (WGS) entry which is preliminary data.</text>
</comment>
<dbReference type="AlphaFoldDB" id="A0AAJ0BVM6"/>
<name>A0AAJ0BVM6_9PEZI</name>
<sequence>MCLEKPSRLPAGSQSSLSSPPEESQAASARRHRPCPAPHASPSLPRAAAGEEEVGMAGKEVLGTMSARRRLWSDLCGSRGAVVCRIERDSGAEGRRAGWSRASRKEAGMSALKRWMCSSVSFLLLVKRRWDRNVDVSPDPAVAAACEAGARICPCFCARAIRSAAMRGSRKGSGGVVFFNFSRNRSQTGRFGRSTFIRGCRASRRWFSRVR</sequence>
<organism evidence="2 3">
    <name type="scientific">Phialemonium atrogriseum</name>
    <dbReference type="NCBI Taxonomy" id="1093897"/>
    <lineage>
        <taxon>Eukaryota</taxon>
        <taxon>Fungi</taxon>
        <taxon>Dikarya</taxon>
        <taxon>Ascomycota</taxon>
        <taxon>Pezizomycotina</taxon>
        <taxon>Sordariomycetes</taxon>
        <taxon>Sordariomycetidae</taxon>
        <taxon>Cephalothecales</taxon>
        <taxon>Cephalothecaceae</taxon>
        <taxon>Phialemonium</taxon>
    </lineage>
</organism>
<feature type="compositionally biased region" description="Low complexity" evidence="1">
    <location>
        <begin position="8"/>
        <end position="28"/>
    </location>
</feature>
<protein>
    <submittedName>
        <fullName evidence="2">Uncharacterized protein</fullName>
    </submittedName>
</protein>
<dbReference type="EMBL" id="MU839017">
    <property type="protein sequence ID" value="KAK1765106.1"/>
    <property type="molecule type" value="Genomic_DNA"/>
</dbReference>
<keyword evidence="3" id="KW-1185">Reference proteome</keyword>
<dbReference type="GeneID" id="85311782"/>
<dbReference type="RefSeq" id="XP_060281319.1">
    <property type="nucleotide sequence ID" value="XM_060428595.1"/>
</dbReference>
<accession>A0AAJ0BVM6</accession>
<feature type="region of interest" description="Disordered" evidence="1">
    <location>
        <begin position="1"/>
        <end position="52"/>
    </location>
</feature>
<evidence type="ECO:0000313" key="2">
    <source>
        <dbReference type="EMBL" id="KAK1765106.1"/>
    </source>
</evidence>
<dbReference type="Proteomes" id="UP001244011">
    <property type="component" value="Unassembled WGS sequence"/>
</dbReference>
<reference evidence="2" key="1">
    <citation type="submission" date="2023-06" db="EMBL/GenBank/DDBJ databases">
        <title>Genome-scale phylogeny and comparative genomics of the fungal order Sordariales.</title>
        <authorList>
            <consortium name="Lawrence Berkeley National Laboratory"/>
            <person name="Hensen N."/>
            <person name="Bonometti L."/>
            <person name="Westerberg I."/>
            <person name="Brannstrom I.O."/>
            <person name="Guillou S."/>
            <person name="Cros-Aarteil S."/>
            <person name="Calhoun S."/>
            <person name="Haridas S."/>
            <person name="Kuo A."/>
            <person name="Mondo S."/>
            <person name="Pangilinan J."/>
            <person name="Riley R."/>
            <person name="Labutti K."/>
            <person name="Andreopoulos B."/>
            <person name="Lipzen A."/>
            <person name="Chen C."/>
            <person name="Yanf M."/>
            <person name="Daum C."/>
            <person name="Ng V."/>
            <person name="Clum A."/>
            <person name="Steindorff A."/>
            <person name="Ohm R."/>
            <person name="Martin F."/>
            <person name="Silar P."/>
            <person name="Natvig D."/>
            <person name="Lalanne C."/>
            <person name="Gautier V."/>
            <person name="Ament-Velasquez S.L."/>
            <person name="Kruys A."/>
            <person name="Hutchinson M.I."/>
            <person name="Powell A.J."/>
            <person name="Barry K."/>
            <person name="Miller A.N."/>
            <person name="Grigoriev I.V."/>
            <person name="Debuchy R."/>
            <person name="Gladieux P."/>
            <person name="Thoren M.H."/>
            <person name="Johannesson H."/>
        </authorList>
    </citation>
    <scope>NUCLEOTIDE SEQUENCE</scope>
    <source>
        <strain evidence="2">8032-3</strain>
    </source>
</reference>
<gene>
    <name evidence="2" type="ORF">QBC33DRAFT_545750</name>
</gene>
<proteinExistence type="predicted"/>
<evidence type="ECO:0000313" key="3">
    <source>
        <dbReference type="Proteomes" id="UP001244011"/>
    </source>
</evidence>